<organism evidence="4 5">
    <name type="scientific">Plasmodium vivax Mauritania I</name>
    <dbReference type="NCBI Taxonomy" id="1035515"/>
    <lineage>
        <taxon>Eukaryota</taxon>
        <taxon>Sar</taxon>
        <taxon>Alveolata</taxon>
        <taxon>Apicomplexa</taxon>
        <taxon>Aconoidasida</taxon>
        <taxon>Haemosporida</taxon>
        <taxon>Plasmodiidae</taxon>
        <taxon>Plasmodium</taxon>
        <taxon>Plasmodium (Plasmodium)</taxon>
    </lineage>
</organism>
<name>A0A0J9T5V0_PLAVI</name>
<evidence type="ECO:0000313" key="5">
    <source>
        <dbReference type="Proteomes" id="UP000053776"/>
    </source>
</evidence>
<dbReference type="Proteomes" id="UP000053776">
    <property type="component" value="Unassembled WGS sequence"/>
</dbReference>
<feature type="transmembrane region" description="Helical" evidence="2">
    <location>
        <begin position="811"/>
        <end position="830"/>
    </location>
</feature>
<keyword evidence="3" id="KW-0732">Signal</keyword>
<evidence type="ECO:0000256" key="2">
    <source>
        <dbReference type="SAM" id="Phobius"/>
    </source>
</evidence>
<evidence type="ECO:0000256" key="1">
    <source>
        <dbReference type="SAM" id="MobiDB-lite"/>
    </source>
</evidence>
<dbReference type="EMBL" id="KQ235117">
    <property type="protein sequence ID" value="KMZ90057.1"/>
    <property type="molecule type" value="Genomic_DNA"/>
</dbReference>
<keyword evidence="2" id="KW-0812">Transmembrane</keyword>
<accession>A0A0J9T5V0</accession>
<feature type="transmembrane region" description="Helical" evidence="2">
    <location>
        <begin position="684"/>
        <end position="706"/>
    </location>
</feature>
<keyword evidence="2" id="KW-1133">Transmembrane helix</keyword>
<dbReference type="AlphaFoldDB" id="A0A0J9T5V0"/>
<feature type="region of interest" description="Disordered" evidence="1">
    <location>
        <begin position="67"/>
        <end position="106"/>
    </location>
</feature>
<protein>
    <submittedName>
        <fullName evidence="4">Uncharacterized protein</fullName>
    </submittedName>
</protein>
<keyword evidence="2" id="KW-0472">Membrane</keyword>
<feature type="chain" id="PRO_5005323015" evidence="3">
    <location>
        <begin position="28"/>
        <end position="864"/>
    </location>
</feature>
<gene>
    <name evidence="4" type="ORF">PVMG_03618</name>
</gene>
<feature type="compositionally biased region" description="Basic residues" evidence="1">
    <location>
        <begin position="79"/>
        <end position="88"/>
    </location>
</feature>
<evidence type="ECO:0000256" key="3">
    <source>
        <dbReference type="SAM" id="SignalP"/>
    </source>
</evidence>
<proteinExistence type="predicted"/>
<reference evidence="4 5" key="1">
    <citation type="submission" date="2011-08" db="EMBL/GenBank/DDBJ databases">
        <title>The Genome Sequence of Plasmodium vivax Mauritania I.</title>
        <authorList>
            <consortium name="The Broad Institute Genome Sequencing Platform"/>
            <consortium name="The Broad Institute Genome Sequencing Center for Infectious Disease"/>
            <person name="Neafsey D."/>
            <person name="Carlton J."/>
            <person name="Barnwell J."/>
            <person name="Collins W."/>
            <person name="Escalante A."/>
            <person name="Mullikin J."/>
            <person name="Saul A."/>
            <person name="Guigo R."/>
            <person name="Camara F."/>
            <person name="Young S.K."/>
            <person name="Zeng Q."/>
            <person name="Gargeya S."/>
            <person name="Fitzgerald M."/>
            <person name="Haas B."/>
            <person name="Abouelleil A."/>
            <person name="Alvarado L."/>
            <person name="Arachchi H.M."/>
            <person name="Berlin A."/>
            <person name="Brown A."/>
            <person name="Chapman S.B."/>
            <person name="Chen Z."/>
            <person name="Dunbar C."/>
            <person name="Freedman E."/>
            <person name="Gearin G."/>
            <person name="Gellesch M."/>
            <person name="Goldberg J."/>
            <person name="Griggs A."/>
            <person name="Gujja S."/>
            <person name="Heiman D."/>
            <person name="Howarth C."/>
            <person name="Larson L."/>
            <person name="Lui A."/>
            <person name="MacDonald P.J.P."/>
            <person name="Montmayeur A."/>
            <person name="Murphy C."/>
            <person name="Neiman D."/>
            <person name="Pearson M."/>
            <person name="Priest M."/>
            <person name="Roberts A."/>
            <person name="Saif S."/>
            <person name="Shea T."/>
            <person name="Shenoy N."/>
            <person name="Sisk P."/>
            <person name="Stolte C."/>
            <person name="Sykes S."/>
            <person name="Wortman J."/>
            <person name="Nusbaum C."/>
            <person name="Birren B."/>
        </authorList>
    </citation>
    <scope>NUCLEOTIDE SEQUENCE [LARGE SCALE GENOMIC DNA]</scope>
    <source>
        <strain evidence="4 5">Mauritania I</strain>
    </source>
</reference>
<dbReference type="OrthoDB" id="385410at2759"/>
<evidence type="ECO:0000313" key="4">
    <source>
        <dbReference type="EMBL" id="KMZ90057.1"/>
    </source>
</evidence>
<feature type="signal peptide" evidence="3">
    <location>
        <begin position="1"/>
        <end position="27"/>
    </location>
</feature>
<sequence length="864" mass="99612">MYHFLAKFFICKLLLCVVLNPYNGTLAIYPENKTNQDGSVELETRKAQYAPSQNKVRWSKEFENSTKLKKKYSNNEAKKVKKVKRKDVQKKQPPPPPPPVDASKGQQSVLNELKETLLVRPQIIETMLKNLEETLLDNKLIAESKLNEVKEVLSDSDQMEKKNVLKVLKENLLSNPSIRNLMLKELEDILLGNELNTEFILNVLNKNKFSNRMAYLSLLNIFGRVIVSKKLMEESKLKELKGVLLGNNPITEPQLHDLKVLLVDILYNISNSNNKVETKTGDIINNVPEIDAYYFSQSFDSPTNIDMRYPNNLLQNVGSIKNNNYVSKRESFNREQFIRKNNLKRRDNLSLKHGSLKKKDLNYKKSVLQKDDLVKENNLLKQKFLKKEDFIQSRRTINRNNLKQKGDSTVSVDMRHKKNLLQKDISVDRDNLIQREFLKKDDFIRTSNLKRKTFFPPKFDDSVDDTPAIDRREILQKNHLIKKIDIKDIKKPTPKSDSLEKIDVEITPKDKLPKSDLADKIDKTKVEQITKKKQWTIEIHMSQKKEKDETKTKKKKKTTTISTHMCEKTKKSELIDIDDSKSKDDKIGEEKVAKGKKFIVDIHMDKKKKKKPIIKRKPWVIEAIMQNVFPKKNLEMLRKLYGSHVIDVDVRDPVYQATEEALFENVLATVRKKPSRKVQILRKLGIYGVVPALAIGTIIGFAIGYVEVMKVHLVWDSLAVGAEKTVEVLVDSAPNIVSGFGQCMVDTASELMSSIFSFSFFLRPIVKVAECVTTNVLSTATTVLNSAIEGTAAGTAYGTAYGVMQSMFPSFIALGVVVLIYIFYRIIVYLDKKGKLEWYHRYERRFIKNIKKKYNKFRMAIKKK</sequence>